<dbReference type="EMBL" id="UFQT01002047">
    <property type="protein sequence ID" value="SSX32522.1"/>
    <property type="molecule type" value="Genomic_DNA"/>
</dbReference>
<keyword evidence="2 6" id="KW-0808">Transferase</keyword>
<dbReference type="SUPFAM" id="SSF56399">
    <property type="entry name" value="ADP-ribosylation"/>
    <property type="match status" value="1"/>
</dbReference>
<dbReference type="GO" id="GO:0003950">
    <property type="term" value="F:NAD+ poly-ADP-ribosyltransferase activity"/>
    <property type="evidence" value="ECO:0007669"/>
    <property type="project" value="UniProtKB-UniRule"/>
</dbReference>
<evidence type="ECO:0000256" key="4">
    <source>
        <dbReference type="ARBA" id="ARBA00023027"/>
    </source>
</evidence>
<dbReference type="PROSITE" id="PS51059">
    <property type="entry name" value="PARP_CATALYTIC"/>
    <property type="match status" value="1"/>
</dbReference>
<dbReference type="Pfam" id="PF00644">
    <property type="entry name" value="PARP"/>
    <property type="match status" value="1"/>
</dbReference>
<name>A0A336MQ40_CULSO</name>
<dbReference type="AlphaFoldDB" id="A0A336MQ40"/>
<dbReference type="Gene3D" id="3.90.228.10">
    <property type="match status" value="1"/>
</dbReference>
<evidence type="ECO:0000256" key="2">
    <source>
        <dbReference type="ARBA" id="ARBA00022679"/>
    </source>
</evidence>
<keyword evidence="4 6" id="KW-0520">NAD</keyword>
<evidence type="ECO:0000256" key="1">
    <source>
        <dbReference type="ARBA" id="ARBA00022676"/>
    </source>
</evidence>
<comment type="similarity">
    <text evidence="5">Belongs to the ARTD/PARP family.</text>
</comment>
<evidence type="ECO:0000256" key="3">
    <source>
        <dbReference type="ARBA" id="ARBA00022695"/>
    </source>
</evidence>
<dbReference type="InterPro" id="IPR041400">
    <property type="entry name" value="PARP16_N"/>
</dbReference>
<keyword evidence="1 6" id="KW-0328">Glycosyltransferase</keyword>
<gene>
    <name evidence="9" type="primary">CSON005072</name>
</gene>
<evidence type="ECO:0000256" key="6">
    <source>
        <dbReference type="RuleBase" id="RU362114"/>
    </source>
</evidence>
<dbReference type="VEuPathDB" id="VectorBase:CSON005072"/>
<evidence type="ECO:0000313" key="9">
    <source>
        <dbReference type="EMBL" id="SSX32522.1"/>
    </source>
</evidence>
<keyword evidence="7" id="KW-0812">Transmembrane</keyword>
<dbReference type="InterPro" id="IPR051838">
    <property type="entry name" value="ARTD_PARP"/>
</dbReference>
<feature type="transmembrane region" description="Helical" evidence="7">
    <location>
        <begin position="308"/>
        <end position="327"/>
    </location>
</feature>
<feature type="domain" description="PARP catalytic" evidence="8">
    <location>
        <begin position="96"/>
        <end position="289"/>
    </location>
</feature>
<keyword evidence="7" id="KW-0472">Membrane</keyword>
<reference evidence="9" key="1">
    <citation type="submission" date="2018-07" db="EMBL/GenBank/DDBJ databases">
        <authorList>
            <person name="Quirk P.G."/>
            <person name="Krulwich T.A."/>
        </authorList>
    </citation>
    <scope>NUCLEOTIDE SEQUENCE</scope>
</reference>
<sequence>MMKSDQSHDSQNKSEKLAQIKKILENDVMGCDMKLSLFVSSAITYRYDSCCVPFPIQFKNHQLKEKDINRLTTAIEKIPSLHDLISILSDTKQEFNLDSDVIEILYWLFVEARGPCLKTVPKQDFGKILSKSPQETQIKGPTHIFQVEYRSNSSQEAAFQSHSKDFNTSFAFHGTKLFYLHNILHQGLQQHLSKNALFGEGLYLSSELNVSLPYSRNGLGWQNSIIGDSMSCLALCEFVEHPIFSKHCLNKDTRKRTELPEKYIIVTNNDCVRLRYLIVYANKTKTGNAIGPRTIQNHDNGNNFWSTWFNFRMLSIIYLLILVLVGFNDSPYIKYLKKNFMKKVHDNFRMLLGRE</sequence>
<evidence type="ECO:0000256" key="7">
    <source>
        <dbReference type="SAM" id="Phobius"/>
    </source>
</evidence>
<accession>A0A336MQ40</accession>
<evidence type="ECO:0000256" key="5">
    <source>
        <dbReference type="ARBA" id="ARBA00024347"/>
    </source>
</evidence>
<keyword evidence="7" id="KW-1133">Transmembrane helix</keyword>
<dbReference type="GO" id="GO:0016779">
    <property type="term" value="F:nucleotidyltransferase activity"/>
    <property type="evidence" value="ECO:0007669"/>
    <property type="project" value="UniProtKB-KW"/>
</dbReference>
<dbReference type="PANTHER" id="PTHR21328">
    <property type="entry name" value="POLY ADP-RIBOSE POLYMERASE FAMILY, MEMBER PARP"/>
    <property type="match status" value="1"/>
</dbReference>
<dbReference type="EC" id="2.4.2.-" evidence="6"/>
<evidence type="ECO:0000259" key="8">
    <source>
        <dbReference type="PROSITE" id="PS51059"/>
    </source>
</evidence>
<proteinExistence type="inferred from homology"/>
<organism evidence="9">
    <name type="scientific">Culicoides sonorensis</name>
    <name type="common">Biting midge</name>
    <dbReference type="NCBI Taxonomy" id="179676"/>
    <lineage>
        <taxon>Eukaryota</taxon>
        <taxon>Metazoa</taxon>
        <taxon>Ecdysozoa</taxon>
        <taxon>Arthropoda</taxon>
        <taxon>Hexapoda</taxon>
        <taxon>Insecta</taxon>
        <taxon>Pterygota</taxon>
        <taxon>Neoptera</taxon>
        <taxon>Endopterygota</taxon>
        <taxon>Diptera</taxon>
        <taxon>Nematocera</taxon>
        <taxon>Chironomoidea</taxon>
        <taxon>Ceratopogonidae</taxon>
        <taxon>Ceratopogoninae</taxon>
        <taxon>Culicoides</taxon>
        <taxon>Monoculicoides</taxon>
    </lineage>
</organism>
<dbReference type="Pfam" id="PF18084">
    <property type="entry name" value="ARTD15_N"/>
    <property type="match status" value="1"/>
</dbReference>
<dbReference type="InterPro" id="IPR012317">
    <property type="entry name" value="Poly(ADP-ribose)pol_cat_dom"/>
</dbReference>
<protein>
    <recommendedName>
        <fullName evidence="6">Poly [ADP-ribose] polymerase</fullName>
        <shortName evidence="6">PARP</shortName>
        <ecNumber evidence="6">2.4.2.-</ecNumber>
    </recommendedName>
</protein>
<keyword evidence="3" id="KW-0548">Nucleotidyltransferase</keyword>
<dbReference type="OMA" id="LLYGQSC"/>